<proteinExistence type="predicted"/>
<dbReference type="EMBL" id="ABEU02000021">
    <property type="protein sequence ID" value="PNR31429.1"/>
    <property type="molecule type" value="Genomic_DNA"/>
</dbReference>
<dbReference type="EnsemblPlants" id="Pp3c21_300V3.1">
    <property type="protein sequence ID" value="Pp3c21_300V3.1"/>
    <property type="gene ID" value="Pp3c21_300"/>
</dbReference>
<reference evidence="2 4" key="2">
    <citation type="journal article" date="2018" name="Plant J.">
        <title>The Physcomitrella patens chromosome-scale assembly reveals moss genome structure and evolution.</title>
        <authorList>
            <person name="Lang D."/>
            <person name="Ullrich K.K."/>
            <person name="Murat F."/>
            <person name="Fuchs J."/>
            <person name="Jenkins J."/>
            <person name="Haas F.B."/>
            <person name="Piednoel M."/>
            <person name="Gundlach H."/>
            <person name="Van Bel M."/>
            <person name="Meyberg R."/>
            <person name="Vives C."/>
            <person name="Morata J."/>
            <person name="Symeonidi A."/>
            <person name="Hiss M."/>
            <person name="Muchero W."/>
            <person name="Kamisugi Y."/>
            <person name="Saleh O."/>
            <person name="Blanc G."/>
            <person name="Decker E.L."/>
            <person name="van Gessel N."/>
            <person name="Grimwood J."/>
            <person name="Hayes R.D."/>
            <person name="Graham S.W."/>
            <person name="Gunter L.E."/>
            <person name="McDaniel S.F."/>
            <person name="Hoernstein S.N.W."/>
            <person name="Larsson A."/>
            <person name="Li F.W."/>
            <person name="Perroud P.F."/>
            <person name="Phillips J."/>
            <person name="Ranjan P."/>
            <person name="Rokshar D.S."/>
            <person name="Rothfels C.J."/>
            <person name="Schneider L."/>
            <person name="Shu S."/>
            <person name="Stevenson D.W."/>
            <person name="Thummler F."/>
            <person name="Tillich M."/>
            <person name="Villarreal Aguilar J.C."/>
            <person name="Widiez T."/>
            <person name="Wong G.K."/>
            <person name="Wymore A."/>
            <person name="Zhang Y."/>
            <person name="Zimmer A.D."/>
            <person name="Quatrano R.S."/>
            <person name="Mayer K.F.X."/>
            <person name="Goodstein D."/>
            <person name="Casacuberta J.M."/>
            <person name="Vandepoele K."/>
            <person name="Reski R."/>
            <person name="Cuming A.C."/>
            <person name="Tuskan G.A."/>
            <person name="Maumus F."/>
            <person name="Salse J."/>
            <person name="Schmutz J."/>
            <person name="Rensing S.A."/>
        </authorList>
    </citation>
    <scope>NUCLEOTIDE SEQUENCE [LARGE SCALE GENOMIC DNA]</scope>
    <source>
        <strain evidence="3 4">cv. Gransden 2004</strain>
    </source>
</reference>
<evidence type="ECO:0000313" key="4">
    <source>
        <dbReference type="Proteomes" id="UP000006727"/>
    </source>
</evidence>
<reference evidence="3" key="3">
    <citation type="submission" date="2020-12" db="UniProtKB">
        <authorList>
            <consortium name="EnsemblPlants"/>
        </authorList>
    </citation>
    <scope>IDENTIFICATION</scope>
</reference>
<evidence type="ECO:0000313" key="3">
    <source>
        <dbReference type="EnsemblPlants" id="Pp3c21_300V3.1"/>
    </source>
</evidence>
<evidence type="ECO:0000313" key="2">
    <source>
        <dbReference type="EMBL" id="PNR31429.1"/>
    </source>
</evidence>
<dbReference type="Proteomes" id="UP000006727">
    <property type="component" value="Chromosome 21"/>
</dbReference>
<keyword evidence="4" id="KW-1185">Reference proteome</keyword>
<dbReference type="Gramene" id="Pp3c21_300V3.1">
    <property type="protein sequence ID" value="Pp3c21_300V3.1"/>
    <property type="gene ID" value="Pp3c21_300"/>
</dbReference>
<dbReference type="AlphaFoldDB" id="A0A2K1IQ68"/>
<protein>
    <submittedName>
        <fullName evidence="2 3">Uncharacterized protein</fullName>
    </submittedName>
</protein>
<sequence length="32" mass="3730">MGEPPRHLTNRDAESTLDTSRRRELGHDVRVK</sequence>
<organism evidence="2">
    <name type="scientific">Physcomitrium patens</name>
    <name type="common">Spreading-leaved earth moss</name>
    <name type="synonym">Physcomitrella patens</name>
    <dbReference type="NCBI Taxonomy" id="3218"/>
    <lineage>
        <taxon>Eukaryota</taxon>
        <taxon>Viridiplantae</taxon>
        <taxon>Streptophyta</taxon>
        <taxon>Embryophyta</taxon>
        <taxon>Bryophyta</taxon>
        <taxon>Bryophytina</taxon>
        <taxon>Bryopsida</taxon>
        <taxon>Funariidae</taxon>
        <taxon>Funariales</taxon>
        <taxon>Funariaceae</taxon>
        <taxon>Physcomitrium</taxon>
    </lineage>
</organism>
<gene>
    <name evidence="2" type="ORF">PHYPA_025550</name>
</gene>
<evidence type="ECO:0000256" key="1">
    <source>
        <dbReference type="SAM" id="MobiDB-lite"/>
    </source>
</evidence>
<dbReference type="InParanoid" id="A0A2K1IQ68"/>
<name>A0A2K1IQ68_PHYPA</name>
<accession>A0A2K1IQ68</accession>
<reference evidence="2 4" key="1">
    <citation type="journal article" date="2008" name="Science">
        <title>The Physcomitrella genome reveals evolutionary insights into the conquest of land by plants.</title>
        <authorList>
            <person name="Rensing S."/>
            <person name="Lang D."/>
            <person name="Zimmer A."/>
            <person name="Terry A."/>
            <person name="Salamov A."/>
            <person name="Shapiro H."/>
            <person name="Nishiyama T."/>
            <person name="Perroud P.-F."/>
            <person name="Lindquist E."/>
            <person name="Kamisugi Y."/>
            <person name="Tanahashi T."/>
            <person name="Sakakibara K."/>
            <person name="Fujita T."/>
            <person name="Oishi K."/>
            <person name="Shin-I T."/>
            <person name="Kuroki Y."/>
            <person name="Toyoda A."/>
            <person name="Suzuki Y."/>
            <person name="Hashimoto A."/>
            <person name="Yamaguchi K."/>
            <person name="Sugano A."/>
            <person name="Kohara Y."/>
            <person name="Fujiyama A."/>
            <person name="Anterola A."/>
            <person name="Aoki S."/>
            <person name="Ashton N."/>
            <person name="Barbazuk W.B."/>
            <person name="Barker E."/>
            <person name="Bennetzen J."/>
            <person name="Bezanilla M."/>
            <person name="Blankenship R."/>
            <person name="Cho S.H."/>
            <person name="Dutcher S."/>
            <person name="Estelle M."/>
            <person name="Fawcett J.A."/>
            <person name="Gundlach H."/>
            <person name="Hanada K."/>
            <person name="Heyl A."/>
            <person name="Hicks K.A."/>
            <person name="Hugh J."/>
            <person name="Lohr M."/>
            <person name="Mayer K."/>
            <person name="Melkozernov A."/>
            <person name="Murata T."/>
            <person name="Nelson D."/>
            <person name="Pils B."/>
            <person name="Prigge M."/>
            <person name="Reiss B."/>
            <person name="Renner T."/>
            <person name="Rombauts S."/>
            <person name="Rushton P."/>
            <person name="Sanderfoot A."/>
            <person name="Schween G."/>
            <person name="Shiu S.-H."/>
            <person name="Stueber K."/>
            <person name="Theodoulou F.L."/>
            <person name="Tu H."/>
            <person name="Van de Peer Y."/>
            <person name="Verrier P.J."/>
            <person name="Waters E."/>
            <person name="Wood A."/>
            <person name="Yang L."/>
            <person name="Cove D."/>
            <person name="Cuming A."/>
            <person name="Hasebe M."/>
            <person name="Lucas S."/>
            <person name="Mishler D.B."/>
            <person name="Reski R."/>
            <person name="Grigoriev I."/>
            <person name="Quatrano R.S."/>
            <person name="Boore J.L."/>
        </authorList>
    </citation>
    <scope>NUCLEOTIDE SEQUENCE [LARGE SCALE GENOMIC DNA]</scope>
    <source>
        <strain evidence="3 4">cv. Gransden 2004</strain>
    </source>
</reference>
<feature type="region of interest" description="Disordered" evidence="1">
    <location>
        <begin position="1"/>
        <end position="32"/>
    </location>
</feature>